<dbReference type="PANTHER" id="PTHR12778:SF10">
    <property type="entry name" value="MAJOR FACILITATOR SUPERFAMILY DOMAIN-CONTAINING PROTEIN 3"/>
    <property type="match status" value="1"/>
</dbReference>
<dbReference type="Pfam" id="PF07690">
    <property type="entry name" value="MFS_1"/>
    <property type="match status" value="1"/>
</dbReference>
<dbReference type="Gene3D" id="1.20.1250.20">
    <property type="entry name" value="MFS general substrate transporter like domains"/>
    <property type="match status" value="2"/>
</dbReference>
<evidence type="ECO:0000256" key="4">
    <source>
        <dbReference type="ARBA" id="ARBA00022989"/>
    </source>
</evidence>
<evidence type="ECO:0000313" key="9">
    <source>
        <dbReference type="Proteomes" id="UP000198725"/>
    </source>
</evidence>
<feature type="transmembrane region" description="Helical" evidence="6">
    <location>
        <begin position="341"/>
        <end position="359"/>
    </location>
</feature>
<keyword evidence="9" id="KW-1185">Reference proteome</keyword>
<feature type="transmembrane region" description="Helical" evidence="6">
    <location>
        <begin position="193"/>
        <end position="212"/>
    </location>
</feature>
<proteinExistence type="predicted"/>
<dbReference type="InterPro" id="IPR036259">
    <property type="entry name" value="MFS_trans_sf"/>
</dbReference>
<dbReference type="InterPro" id="IPR004752">
    <property type="entry name" value="AmpG_permease/AT-1"/>
</dbReference>
<keyword evidence="2" id="KW-0813">Transport</keyword>
<keyword evidence="4 6" id="KW-1133">Transmembrane helix</keyword>
<dbReference type="InterPro" id="IPR011701">
    <property type="entry name" value="MFS"/>
</dbReference>
<evidence type="ECO:0000256" key="3">
    <source>
        <dbReference type="ARBA" id="ARBA00022692"/>
    </source>
</evidence>
<dbReference type="NCBIfam" id="TIGR00901">
    <property type="entry name" value="2A0125"/>
    <property type="match status" value="1"/>
</dbReference>
<feature type="transmembrane region" description="Helical" evidence="6">
    <location>
        <begin position="30"/>
        <end position="56"/>
    </location>
</feature>
<dbReference type="GO" id="GO:0016020">
    <property type="term" value="C:membrane"/>
    <property type="evidence" value="ECO:0007669"/>
    <property type="project" value="UniProtKB-SubCell"/>
</dbReference>
<dbReference type="PROSITE" id="PS50850">
    <property type="entry name" value="MFS"/>
    <property type="match status" value="1"/>
</dbReference>
<dbReference type="RefSeq" id="WP_425438666.1">
    <property type="nucleotide sequence ID" value="NZ_CP042807.1"/>
</dbReference>
<evidence type="ECO:0000313" key="8">
    <source>
        <dbReference type="EMBL" id="SFL07552.1"/>
    </source>
</evidence>
<feature type="transmembrane region" description="Helical" evidence="6">
    <location>
        <begin position="162"/>
        <end position="186"/>
    </location>
</feature>
<dbReference type="GO" id="GO:0022857">
    <property type="term" value="F:transmembrane transporter activity"/>
    <property type="evidence" value="ECO:0007669"/>
    <property type="project" value="InterPro"/>
</dbReference>
<feature type="domain" description="Major facilitator superfamily (MFS) profile" evidence="7">
    <location>
        <begin position="30"/>
        <end position="432"/>
    </location>
</feature>
<gene>
    <name evidence="8" type="ORF">SAMN05192579_11367</name>
</gene>
<name>A0A1I4EP84_9GAMM</name>
<reference evidence="9" key="1">
    <citation type="submission" date="2016-10" db="EMBL/GenBank/DDBJ databases">
        <authorList>
            <person name="Varghese N."/>
            <person name="Submissions S."/>
        </authorList>
    </citation>
    <scope>NUCLEOTIDE SEQUENCE [LARGE SCALE GENOMIC DNA]</scope>
    <source>
        <strain evidence="9">MO64</strain>
    </source>
</reference>
<accession>A0A1I4EP84</accession>
<protein>
    <submittedName>
        <fullName evidence="8">MFS transporter, PAT family, beta-lactamase induction signal transducer AmpG</fullName>
    </submittedName>
</protein>
<dbReference type="PANTHER" id="PTHR12778">
    <property type="entry name" value="SOLUTE CARRIER FAMILY 33 ACETYL-COA TRANSPORTER -RELATED"/>
    <property type="match status" value="1"/>
</dbReference>
<dbReference type="Proteomes" id="UP000198725">
    <property type="component" value="Unassembled WGS sequence"/>
</dbReference>
<feature type="transmembrane region" description="Helical" evidence="6">
    <location>
        <begin position="244"/>
        <end position="261"/>
    </location>
</feature>
<evidence type="ECO:0000256" key="1">
    <source>
        <dbReference type="ARBA" id="ARBA00004141"/>
    </source>
</evidence>
<feature type="transmembrane region" description="Helical" evidence="6">
    <location>
        <begin position="126"/>
        <end position="142"/>
    </location>
</feature>
<feature type="transmembrane region" description="Helical" evidence="6">
    <location>
        <begin position="63"/>
        <end position="82"/>
    </location>
</feature>
<dbReference type="AlphaFoldDB" id="A0A1I4EP84"/>
<dbReference type="InterPro" id="IPR020846">
    <property type="entry name" value="MFS_dom"/>
</dbReference>
<feature type="transmembrane region" description="Helical" evidence="6">
    <location>
        <begin position="313"/>
        <end position="334"/>
    </location>
</feature>
<comment type="subcellular location">
    <subcellularLocation>
        <location evidence="1">Membrane</location>
        <topology evidence="1">Multi-pass membrane protein</topology>
    </subcellularLocation>
</comment>
<evidence type="ECO:0000259" key="7">
    <source>
        <dbReference type="PROSITE" id="PS50850"/>
    </source>
</evidence>
<evidence type="ECO:0000256" key="6">
    <source>
        <dbReference type="SAM" id="Phobius"/>
    </source>
</evidence>
<evidence type="ECO:0000256" key="5">
    <source>
        <dbReference type="ARBA" id="ARBA00023136"/>
    </source>
</evidence>
<feature type="transmembrane region" description="Helical" evidence="6">
    <location>
        <begin position="282"/>
        <end position="307"/>
    </location>
</feature>
<evidence type="ECO:0000256" key="2">
    <source>
        <dbReference type="ARBA" id="ARBA00022448"/>
    </source>
</evidence>
<dbReference type="SUPFAM" id="SSF103473">
    <property type="entry name" value="MFS general substrate transporter"/>
    <property type="match status" value="1"/>
</dbReference>
<feature type="transmembrane region" description="Helical" evidence="6">
    <location>
        <begin position="102"/>
        <end position="121"/>
    </location>
</feature>
<feature type="transmembrane region" description="Helical" evidence="6">
    <location>
        <begin position="406"/>
        <end position="427"/>
    </location>
</feature>
<organism evidence="8 9">
    <name type="scientific">Rhodanobacter glycinis</name>
    <dbReference type="NCBI Taxonomy" id="582702"/>
    <lineage>
        <taxon>Bacteria</taxon>
        <taxon>Pseudomonadati</taxon>
        <taxon>Pseudomonadota</taxon>
        <taxon>Gammaproteobacteria</taxon>
        <taxon>Lysobacterales</taxon>
        <taxon>Rhodanobacteraceae</taxon>
        <taxon>Rhodanobacter</taxon>
    </lineage>
</organism>
<keyword evidence="3 6" id="KW-0812">Transmembrane</keyword>
<keyword evidence="5 6" id="KW-0472">Membrane</keyword>
<dbReference type="EMBL" id="FOSR01000013">
    <property type="protein sequence ID" value="SFL07552.1"/>
    <property type="molecule type" value="Genomic_DNA"/>
</dbReference>
<sequence>MSTEPVVASASPATANPSRPSVWRAFTQPAAWTMCLFGFSSGLPFLLVAGTLAYWLKQNGIRLNDITMIASAGMTYALKFVWAPLLDHQRIPGFARLGQRRGWLLFAQLGVVGGLLAMALLTPRQLVPFVIATLVVAFFGATQDTAIDAYRIEIAPIEDQGALVATYSLGYRIGLLVAGAVALILADHVSWRVIYVAMALVMLVPIVTTLLAREPEVLRVRPGGWRDAMRESVIDPFADFFRRYGWALASVTLLFLLLFKLPEQATIGGIMSPFYRDMQFSLTEIGTITKIYGIWIGIVGVFLGGAAVARWGAWRPLGVTIVLCGCSNLLYLLLLSHHGNLLALTLVISAENLTLGMLGPPTVAFLSSLVNREHTATQYALLSSLVNLPGKVLGFFAGGIAMATGYGGYFIITVLAIIPAMLLFACLSPRFRRIERAQLGR</sequence>